<protein>
    <recommendedName>
        <fullName evidence="3">DUF3052 domain-containing protein</fullName>
    </recommendedName>
</protein>
<proteinExistence type="predicted"/>
<dbReference type="EMBL" id="SPKJ01000005">
    <property type="protein sequence ID" value="MYZ46716.1"/>
    <property type="molecule type" value="Genomic_DNA"/>
</dbReference>
<sequence length="126" mass="13303">MTDIPAASAAALCERLGLAPGMRGTVIALPEHAPQYLGLPEAYISTATAGLDFVVVFCRTGEDVRTRAPSAAKMAAADGRVWVFYPAAGELAGDPDRWEDLAALGYSAEAEFALDPTWSAIAFRRS</sequence>
<dbReference type="AlphaFoldDB" id="A0A964WSC6"/>
<reference evidence="1" key="1">
    <citation type="submission" date="2019-03" db="EMBL/GenBank/DDBJ databases">
        <title>Afifella sp. nov., isolated from activated sludge.</title>
        <authorList>
            <person name="Li Q."/>
            <person name="Liu Y."/>
        </authorList>
    </citation>
    <scope>NUCLEOTIDE SEQUENCE</scope>
    <source>
        <strain evidence="1">L72</strain>
    </source>
</reference>
<dbReference type="Proteomes" id="UP000773614">
    <property type="component" value="Unassembled WGS sequence"/>
</dbReference>
<name>A0A964WSC6_9HYPH</name>
<accession>A0A964WSC6</accession>
<organism evidence="1 2">
    <name type="scientific">Propylenella binzhouense</name>
    <dbReference type="NCBI Taxonomy" id="2555902"/>
    <lineage>
        <taxon>Bacteria</taxon>
        <taxon>Pseudomonadati</taxon>
        <taxon>Pseudomonadota</taxon>
        <taxon>Alphaproteobacteria</taxon>
        <taxon>Hyphomicrobiales</taxon>
        <taxon>Propylenellaceae</taxon>
        <taxon>Propylenella</taxon>
    </lineage>
</organism>
<evidence type="ECO:0000313" key="2">
    <source>
        <dbReference type="Proteomes" id="UP000773614"/>
    </source>
</evidence>
<evidence type="ECO:0008006" key="3">
    <source>
        <dbReference type="Google" id="ProtNLM"/>
    </source>
</evidence>
<dbReference type="RefSeq" id="WP_161139056.1">
    <property type="nucleotide sequence ID" value="NZ_SPKJ01000005.1"/>
</dbReference>
<keyword evidence="2" id="KW-1185">Reference proteome</keyword>
<comment type="caution">
    <text evidence="1">The sequence shown here is derived from an EMBL/GenBank/DDBJ whole genome shotgun (WGS) entry which is preliminary data.</text>
</comment>
<dbReference type="OrthoDB" id="9800461at2"/>
<gene>
    <name evidence="1" type="ORF">E4O86_03150</name>
</gene>
<evidence type="ECO:0000313" key="1">
    <source>
        <dbReference type="EMBL" id="MYZ46716.1"/>
    </source>
</evidence>